<feature type="region of interest" description="Disordered" evidence="1">
    <location>
        <begin position="1"/>
        <end position="22"/>
    </location>
</feature>
<dbReference type="EMBL" id="LT629755">
    <property type="protein sequence ID" value="SDS24945.1"/>
    <property type="molecule type" value="Genomic_DNA"/>
</dbReference>
<dbReference type="CDD" id="cd12108">
    <property type="entry name" value="Hr-like"/>
    <property type="match status" value="1"/>
</dbReference>
<protein>
    <submittedName>
        <fullName evidence="3">Hemerythrin HHE cation binding domain-containing protein</fullName>
    </submittedName>
</protein>
<evidence type="ECO:0000256" key="1">
    <source>
        <dbReference type="SAM" id="MobiDB-lite"/>
    </source>
</evidence>
<reference evidence="4" key="1">
    <citation type="submission" date="2016-10" db="EMBL/GenBank/DDBJ databases">
        <authorList>
            <person name="Varghese N."/>
            <person name="Submissions S."/>
        </authorList>
    </citation>
    <scope>NUCLEOTIDE SEQUENCE [LARGE SCALE GENOMIC DNA]</scope>
    <source>
        <strain evidence="4">CPCC 202695</strain>
    </source>
</reference>
<dbReference type="AlphaFoldDB" id="A0A1H1QNF4"/>
<organism evidence="3 4">
    <name type="scientific">Agromyces flavus</name>
    <dbReference type="NCBI Taxonomy" id="589382"/>
    <lineage>
        <taxon>Bacteria</taxon>
        <taxon>Bacillati</taxon>
        <taxon>Actinomycetota</taxon>
        <taxon>Actinomycetes</taxon>
        <taxon>Micrococcales</taxon>
        <taxon>Microbacteriaceae</taxon>
        <taxon>Agromyces</taxon>
    </lineage>
</organism>
<evidence type="ECO:0000313" key="3">
    <source>
        <dbReference type="EMBL" id="SDS24945.1"/>
    </source>
</evidence>
<dbReference type="Pfam" id="PF01814">
    <property type="entry name" value="Hemerythrin"/>
    <property type="match status" value="1"/>
</dbReference>
<accession>A0A1H1QNF4</accession>
<dbReference type="InterPro" id="IPR012312">
    <property type="entry name" value="Hemerythrin-like"/>
</dbReference>
<proteinExistence type="predicted"/>
<gene>
    <name evidence="3" type="ORF">SAMN04489721_1008</name>
</gene>
<evidence type="ECO:0000259" key="2">
    <source>
        <dbReference type="Pfam" id="PF01814"/>
    </source>
</evidence>
<dbReference type="Gene3D" id="1.20.120.520">
    <property type="entry name" value="nmb1532 protein domain like"/>
    <property type="match status" value="1"/>
</dbReference>
<sequence>MPSPAMNGGWPRGGTGDRTGAADRDIRLCSGMTTRLPSTGAPALDAAPATTCRSDEVVVIHRIFRRLFADAPRLVRDVEPGDTDRARFLAKHLHGITTLLHVHHRTEDEFFWDPMRDRAPACGLHVALMIRQHQAVSDRLDAVDVLIDEWATHANAAAAARLAAELDEVDRLLVEHLADEERDAFPVLDAVLSDEEWDDIHRHARRHKPPLPVFLLLGLMIDSVPEAERDEWVATQLPAPIRVAYRVIGRRQYERALVRLFPDRAAAAFA</sequence>
<evidence type="ECO:0000313" key="4">
    <source>
        <dbReference type="Proteomes" id="UP000199482"/>
    </source>
</evidence>
<dbReference type="STRING" id="589382.SAMN04489721_1008"/>
<name>A0A1H1QNF4_9MICO</name>
<dbReference type="Proteomes" id="UP000199482">
    <property type="component" value="Chromosome I"/>
</dbReference>
<feature type="domain" description="Hemerythrin-like" evidence="2">
    <location>
        <begin position="57"/>
        <end position="188"/>
    </location>
</feature>